<comment type="cofactor">
    <cofactor evidence="1">
        <name>thiamine diphosphate</name>
        <dbReference type="ChEBI" id="CHEBI:58937"/>
    </cofactor>
</comment>
<dbReference type="Pfam" id="PF03894">
    <property type="entry name" value="XFP"/>
    <property type="match status" value="1"/>
</dbReference>
<evidence type="ECO:0008006" key="10">
    <source>
        <dbReference type="Google" id="ProtNLM"/>
    </source>
</evidence>
<evidence type="ECO:0000313" key="8">
    <source>
        <dbReference type="EMBL" id="MEE6260173.1"/>
    </source>
</evidence>
<reference evidence="8 9" key="1">
    <citation type="submission" date="2024-01" db="EMBL/GenBank/DDBJ databases">
        <title>Genome insights into Plantactinospora sonchi sp. nov.</title>
        <authorList>
            <person name="Wang L."/>
        </authorList>
    </citation>
    <scope>NUCLEOTIDE SEQUENCE [LARGE SCALE GENOMIC DNA]</scope>
    <source>
        <strain evidence="8 9">NEAU-QY2</strain>
    </source>
</reference>
<dbReference type="InterPro" id="IPR018969">
    <property type="entry name" value="Xul5P/Fru6P_PKetolase_C"/>
</dbReference>
<evidence type="ECO:0000259" key="7">
    <source>
        <dbReference type="Pfam" id="PF09364"/>
    </source>
</evidence>
<evidence type="ECO:0000256" key="2">
    <source>
        <dbReference type="ARBA" id="ARBA00005623"/>
    </source>
</evidence>
<keyword evidence="9" id="KW-1185">Reference proteome</keyword>
<sequence length="714" mass="75557">MTDFAQLADALWRAVTYVSVAQLHLESNPLLTEPLVPEQVKNRPSGHWGTVPGVAFVLSHVMLAGASIDDELVPIIGAGHAGVAQVAMAWLTGDLARVRPRFGADAKGLSRLVAAFPDLDGLGAEVSPSLPGGWYLGGQIGGALAFAQGAALDAPDRILVPVLGDGECETPATAAAWLTGRALADRTRVLPIIQVNGFRMGSQSLLGAMDDDALRGYATGLGWRSSVVHLNAAGLGEHQSFRAALVAAVTAVREQLPTAIFLRCTKGWSGPAELAARPLLGTPLTHKTPLTDPRRHPDQLATLRQWLASYRPAELFTANGTATGALAEAVRVVQGRVRPRRTARHSSAGEPPTPVRYGCFASAVTAVLRKHAGDGDFHLFSPDELASNRLGDLAQEPWATEVLAEEVLLSWLAGWTATGRRGLLVSYEAFAPLLLTGLVQLLKQYRVMAASEKRPSLNLLLTSYGWHNTYTHGDPSLTTALLATQDPAVRVLTPADPSRLAVVLDRALNSVGQVNVILAGKHPTDEQPLETVEQECARGLAVWPHTSDDGEPDLVILAAGDLPATIARPAALALRQRRGLRVRVVGVQDLTTLGDPAIWPSGLSAAEIRHYFGATAPLVIATLGHRAAVWGLIEGRLRRPVTVIGWCEPAGPMSQHRLAETAGMDVAGLSAAAERLLTARWAGEGRRALSADGNTSKARTTTPVPAEPVDGIPA</sequence>
<evidence type="ECO:0000256" key="3">
    <source>
        <dbReference type="ARBA" id="ARBA00023052"/>
    </source>
</evidence>
<gene>
    <name evidence="8" type="ORF">V1633_16915</name>
</gene>
<proteinExistence type="inferred from homology"/>
<keyword evidence="4" id="KW-0456">Lyase</keyword>
<dbReference type="Pfam" id="PF09363">
    <property type="entry name" value="XFP_C"/>
    <property type="match status" value="1"/>
</dbReference>
<accession>A0ABU7RUI0</accession>
<evidence type="ECO:0000256" key="4">
    <source>
        <dbReference type="ARBA" id="ARBA00023239"/>
    </source>
</evidence>
<feature type="domain" description="Xylulose 5-phosphate/Fructose 6-phosphate phosphoketolase N-terminal" evidence="7">
    <location>
        <begin position="9"/>
        <end position="338"/>
    </location>
</feature>
<dbReference type="PROSITE" id="PS60003">
    <property type="entry name" value="PHOSPHOKETOLASE_2"/>
    <property type="match status" value="1"/>
</dbReference>
<dbReference type="InterPro" id="IPR009014">
    <property type="entry name" value="Transketo_C/PFOR_II"/>
</dbReference>
<evidence type="ECO:0000256" key="5">
    <source>
        <dbReference type="SAM" id="MobiDB-lite"/>
    </source>
</evidence>
<name>A0ABU7RUI0_9ACTN</name>
<comment type="caution">
    <text evidence="8">The sequence shown here is derived from an EMBL/GenBank/DDBJ whole genome shotgun (WGS) entry which is preliminary data.</text>
</comment>
<comment type="similarity">
    <text evidence="2">Belongs to the XFP family.</text>
</comment>
<evidence type="ECO:0000256" key="1">
    <source>
        <dbReference type="ARBA" id="ARBA00001964"/>
    </source>
</evidence>
<dbReference type="Pfam" id="PF09364">
    <property type="entry name" value="XFP_N"/>
    <property type="match status" value="1"/>
</dbReference>
<dbReference type="Gene3D" id="3.40.50.920">
    <property type="match status" value="1"/>
</dbReference>
<feature type="compositionally biased region" description="Polar residues" evidence="5">
    <location>
        <begin position="692"/>
        <end position="703"/>
    </location>
</feature>
<dbReference type="EMBL" id="JAZGQK010000013">
    <property type="protein sequence ID" value="MEE6260173.1"/>
    <property type="molecule type" value="Genomic_DNA"/>
</dbReference>
<dbReference type="PANTHER" id="PTHR31273">
    <property type="entry name" value="PHOSPHOKETOLASE-RELATED"/>
    <property type="match status" value="1"/>
</dbReference>
<dbReference type="InterPro" id="IPR019789">
    <property type="entry name" value="Xul5P/Fru6P_PKetolase_ThDP_BS"/>
</dbReference>
<dbReference type="PANTHER" id="PTHR31273:SF0">
    <property type="entry name" value="PHOSPHOKETOLASE-RELATED"/>
    <property type="match status" value="1"/>
</dbReference>
<protein>
    <recommendedName>
        <fullName evidence="10">Phosphoketolase</fullName>
    </recommendedName>
</protein>
<dbReference type="SUPFAM" id="SSF52922">
    <property type="entry name" value="TK C-terminal domain-like"/>
    <property type="match status" value="1"/>
</dbReference>
<dbReference type="InterPro" id="IPR005593">
    <property type="entry name" value="Xul5P/Fru6P_PKetolase"/>
</dbReference>
<dbReference type="Proteomes" id="UP001332243">
    <property type="component" value="Unassembled WGS sequence"/>
</dbReference>
<evidence type="ECO:0000313" key="9">
    <source>
        <dbReference type="Proteomes" id="UP001332243"/>
    </source>
</evidence>
<dbReference type="InterPro" id="IPR029061">
    <property type="entry name" value="THDP-binding"/>
</dbReference>
<dbReference type="Gene3D" id="3.40.50.970">
    <property type="match status" value="2"/>
</dbReference>
<feature type="region of interest" description="Disordered" evidence="5">
    <location>
        <begin position="688"/>
        <end position="714"/>
    </location>
</feature>
<feature type="domain" description="Xylulose 5-phosphate/Fructose 6-phosphate phosphoketolase C-terminal" evidence="6">
    <location>
        <begin position="530"/>
        <end position="648"/>
    </location>
</feature>
<dbReference type="SUPFAM" id="SSF52518">
    <property type="entry name" value="Thiamin diphosphate-binding fold (THDP-binding)"/>
    <property type="match status" value="2"/>
</dbReference>
<keyword evidence="3" id="KW-0786">Thiamine pyrophosphate</keyword>
<organism evidence="8 9">
    <name type="scientific">Plantactinospora sonchi</name>
    <dbReference type="NCBI Taxonomy" id="1544735"/>
    <lineage>
        <taxon>Bacteria</taxon>
        <taxon>Bacillati</taxon>
        <taxon>Actinomycetota</taxon>
        <taxon>Actinomycetes</taxon>
        <taxon>Micromonosporales</taxon>
        <taxon>Micromonosporaceae</taxon>
        <taxon>Plantactinospora</taxon>
    </lineage>
</organism>
<dbReference type="InterPro" id="IPR018970">
    <property type="entry name" value="Xul5P/Fru6P_PKetolase_N"/>
</dbReference>
<dbReference type="RefSeq" id="WP_331215298.1">
    <property type="nucleotide sequence ID" value="NZ_JAZGQK010000013.1"/>
</dbReference>
<evidence type="ECO:0000259" key="6">
    <source>
        <dbReference type="Pfam" id="PF09363"/>
    </source>
</evidence>